<accession>A0AAU7LL54</accession>
<name>A0AAU7LL54_9VIRU</name>
<keyword evidence="9" id="KW-0238">DNA-binding</keyword>
<organism evidence="11">
    <name type="scientific">Okra mild mottle virus</name>
    <dbReference type="NCBI Taxonomy" id="3161050"/>
    <lineage>
        <taxon>Viruses</taxon>
        <taxon>Riboviria</taxon>
        <taxon>Orthornavirae</taxon>
        <taxon>Kitrinoviricota</taxon>
        <taxon>Alsuviricetes</taxon>
        <taxon>Tymovirales</taxon>
        <taxon>Betaflexiviridae</taxon>
        <taxon>Quinvirinae</taxon>
        <taxon>Carlavirus</taxon>
    </lineage>
</organism>
<keyword evidence="7" id="KW-0863">Zinc-finger</keyword>
<keyword evidence="4" id="KW-0945">Host-virus interaction</keyword>
<sequence>MIGCKRIAVVISLCASKLNKDLPFDICMLIALKAGPTSLYSGSSSYARRRRAKLIGRCHRCYRVYPGFYFTTRCDNATCVPGLSYKRWVESFIRFGHFEREE</sequence>
<evidence type="ECO:0000256" key="3">
    <source>
        <dbReference type="ARBA" id="ARBA00022463"/>
    </source>
</evidence>
<reference evidence="11" key="1">
    <citation type="submission" date="2024-05" db="EMBL/GenBank/DDBJ databases">
        <authorList>
            <person name="Lahuf A.A."/>
            <person name="Xu Z."/>
            <person name="Al-Helu M.H."/>
            <person name="Li J.-M."/>
        </authorList>
    </citation>
    <scope>NUCLEOTIDE SEQUENCE</scope>
    <source>
        <strain evidence="11">Okra/Iraq-1</strain>
    </source>
</reference>
<gene>
    <name evidence="11" type="primary">ORF6</name>
</gene>
<comment type="similarity">
    <text evidence="1">Belongs to the carlaviruses nucleic acid-binding protein family.</text>
</comment>
<keyword evidence="6" id="KW-0479">Metal-binding</keyword>
<dbReference type="Pfam" id="PF01623">
    <property type="entry name" value="Carla_C4"/>
    <property type="match status" value="1"/>
</dbReference>
<evidence type="ECO:0000256" key="1">
    <source>
        <dbReference type="ARBA" id="ARBA00006158"/>
    </source>
</evidence>
<keyword evidence="10" id="KW-0899">Viral immunoevasion</keyword>
<evidence type="ECO:0000256" key="8">
    <source>
        <dbReference type="ARBA" id="ARBA00022833"/>
    </source>
</evidence>
<dbReference type="InterPro" id="IPR002568">
    <property type="entry name" value="Carla-bd"/>
</dbReference>
<keyword evidence="3" id="KW-0941">Suppressor of RNA silencing</keyword>
<evidence type="ECO:0000256" key="4">
    <source>
        <dbReference type="ARBA" id="ARBA00022581"/>
    </source>
</evidence>
<dbReference type="GO" id="GO:0003677">
    <property type="term" value="F:DNA binding"/>
    <property type="evidence" value="ECO:0007669"/>
    <property type="project" value="UniProtKB-KW"/>
</dbReference>
<dbReference type="GO" id="GO:0008270">
    <property type="term" value="F:zinc ion binding"/>
    <property type="evidence" value="ECO:0007669"/>
    <property type="project" value="UniProtKB-KW"/>
</dbReference>
<protein>
    <recommendedName>
        <fullName evidence="2">RNA silencing suppressor</fullName>
    </recommendedName>
</protein>
<evidence type="ECO:0000256" key="5">
    <source>
        <dbReference type="ARBA" id="ARBA00022632"/>
    </source>
</evidence>
<proteinExistence type="inferred from homology"/>
<keyword evidence="8" id="KW-0862">Zinc</keyword>
<dbReference type="GO" id="GO:0006355">
    <property type="term" value="P:regulation of DNA-templated transcription"/>
    <property type="evidence" value="ECO:0007669"/>
    <property type="project" value="InterPro"/>
</dbReference>
<dbReference type="GO" id="GO:0052170">
    <property type="term" value="P:symbiont-mediated suppression of host innate immune response"/>
    <property type="evidence" value="ECO:0007669"/>
    <property type="project" value="UniProtKB-KW"/>
</dbReference>
<keyword evidence="5" id="KW-1090">Inhibition of host innate immune response by virus</keyword>
<dbReference type="EMBL" id="PP889574">
    <property type="protein sequence ID" value="XBP65105.1"/>
    <property type="molecule type" value="Genomic_RNA"/>
</dbReference>
<evidence type="ECO:0000256" key="10">
    <source>
        <dbReference type="ARBA" id="ARBA00023280"/>
    </source>
</evidence>
<evidence type="ECO:0000256" key="6">
    <source>
        <dbReference type="ARBA" id="ARBA00022723"/>
    </source>
</evidence>
<evidence type="ECO:0000256" key="2">
    <source>
        <dbReference type="ARBA" id="ARBA00017202"/>
    </source>
</evidence>
<evidence type="ECO:0000313" key="11">
    <source>
        <dbReference type="EMBL" id="XBP65105.1"/>
    </source>
</evidence>
<evidence type="ECO:0000256" key="9">
    <source>
        <dbReference type="ARBA" id="ARBA00023125"/>
    </source>
</evidence>
<evidence type="ECO:0000256" key="7">
    <source>
        <dbReference type="ARBA" id="ARBA00022771"/>
    </source>
</evidence>